<feature type="domain" description="DNA mismatch repair protein S5" evidence="6">
    <location>
        <begin position="209"/>
        <end position="327"/>
    </location>
</feature>
<dbReference type="Proteomes" id="UP000199228">
    <property type="component" value="Unassembled WGS sequence"/>
</dbReference>
<dbReference type="EMBL" id="FMXR01000006">
    <property type="protein sequence ID" value="SDB09187.1"/>
    <property type="molecule type" value="Genomic_DNA"/>
</dbReference>
<dbReference type="PROSITE" id="PS00058">
    <property type="entry name" value="DNA_MISMATCH_REPAIR_1"/>
    <property type="match status" value="1"/>
</dbReference>
<comment type="similarity">
    <text evidence="1 4">Belongs to the DNA mismatch repair MutL/HexB family.</text>
</comment>
<organism evidence="7 8">
    <name type="scientific">Eubacterium oxidoreducens</name>
    <dbReference type="NCBI Taxonomy" id="1732"/>
    <lineage>
        <taxon>Bacteria</taxon>
        <taxon>Bacillati</taxon>
        <taxon>Bacillota</taxon>
        <taxon>Clostridia</taxon>
        <taxon>Eubacteriales</taxon>
        <taxon>Eubacteriaceae</taxon>
        <taxon>Eubacterium</taxon>
    </lineage>
</organism>
<dbReference type="PANTHER" id="PTHR10073:SF12">
    <property type="entry name" value="DNA MISMATCH REPAIR PROTEIN MLH1"/>
    <property type="match status" value="1"/>
</dbReference>
<evidence type="ECO:0000256" key="3">
    <source>
        <dbReference type="ARBA" id="ARBA00023204"/>
    </source>
</evidence>
<dbReference type="SUPFAM" id="SSF55874">
    <property type="entry name" value="ATPase domain of HSP90 chaperone/DNA topoisomerase II/histidine kinase"/>
    <property type="match status" value="1"/>
</dbReference>
<dbReference type="InterPro" id="IPR014721">
    <property type="entry name" value="Ribsml_uS5_D2-typ_fold_subgr"/>
</dbReference>
<dbReference type="OrthoDB" id="9763467at2"/>
<dbReference type="SUPFAM" id="SSF54211">
    <property type="entry name" value="Ribosomal protein S5 domain 2-like"/>
    <property type="match status" value="1"/>
</dbReference>
<protein>
    <recommendedName>
        <fullName evidence="4">DNA mismatch repair protein MutL</fullName>
    </recommendedName>
</protein>
<dbReference type="GO" id="GO:0030983">
    <property type="term" value="F:mismatched DNA binding"/>
    <property type="evidence" value="ECO:0007669"/>
    <property type="project" value="InterPro"/>
</dbReference>
<dbReference type="CDD" id="cd00782">
    <property type="entry name" value="MutL_Trans"/>
    <property type="match status" value="1"/>
</dbReference>
<dbReference type="FunFam" id="3.30.565.10:FF:000003">
    <property type="entry name" value="DNA mismatch repair endonuclease MutL"/>
    <property type="match status" value="1"/>
</dbReference>
<dbReference type="InterPro" id="IPR042120">
    <property type="entry name" value="MutL_C_dimsub"/>
</dbReference>
<dbReference type="Pfam" id="PF08676">
    <property type="entry name" value="MutL_C"/>
    <property type="match status" value="1"/>
</dbReference>
<dbReference type="GO" id="GO:0016887">
    <property type="term" value="F:ATP hydrolysis activity"/>
    <property type="evidence" value="ECO:0007669"/>
    <property type="project" value="InterPro"/>
</dbReference>
<dbReference type="InterPro" id="IPR020667">
    <property type="entry name" value="DNA_mismatch_repair_MutL"/>
</dbReference>
<evidence type="ECO:0000256" key="4">
    <source>
        <dbReference type="HAMAP-Rule" id="MF_00149"/>
    </source>
</evidence>
<sequence length="623" mass="71331">MPEIEVLDKQTIDKIAAGEVIERPSSVVKELVENSIDAGASMVTVEIKDGGISLIRITDNGCGIDKEQVKIAFLRHSTSKIRSVDDLNSISSLGFRGEALSSIAAVSQVELITKTPRAFSGIRFFIEDGIAGELEEIGAPDGTTFLIRNLFYHTPARKKFLKSAQTEAGYINTLMQHLALSHPDISFQLIINNQPKLRTSGNGSLKDVIYQIYGRDVVKELIEVSFENEIFQMKGFIGKPVVSRGNRNFEHFFVNARYIKSQLLSKCVEDAYKLHLMQHQYPFCVLHLTFQGEMLDVNVHPTKMELRFEQPQLVYDAIVPAIKESLEEQELIIESTPLHPKKDITKPQRRPEPFEEERLKKIRESIREDTPYEPKYPEHSPQRVSFVKEKEPVIFTNTVKSTPSTCETEEKFIQKKIEDYVPQIEDWKEFKQREVKIIGQVFDTYWLLEYEKKLYIMDQHAAHEKVMFETFMKQYRTKDFTTQMISPPVVLNLSMTEADNLKKHMDSFTSLGYEIEPFGEDSYCIRGVPANLYGIDLKALFINLLDELSELGKNSTSDLITEKIASMSCKAAIKGNQKISFEEAKALLNQILELDNPYQCPHGRPTLVTISQYEMDKKFKRIV</sequence>
<dbReference type="NCBIfam" id="TIGR00585">
    <property type="entry name" value="mutl"/>
    <property type="match status" value="1"/>
</dbReference>
<dbReference type="InterPro" id="IPR020568">
    <property type="entry name" value="Ribosomal_Su5_D2-typ_SF"/>
</dbReference>
<evidence type="ECO:0000313" key="8">
    <source>
        <dbReference type="Proteomes" id="UP000199228"/>
    </source>
</evidence>
<feature type="domain" description="MutL C-terminal dimerisation" evidence="5">
    <location>
        <begin position="437"/>
        <end position="579"/>
    </location>
</feature>
<proteinExistence type="inferred from homology"/>
<dbReference type="PANTHER" id="PTHR10073">
    <property type="entry name" value="DNA MISMATCH REPAIR PROTEIN MLH, PMS, MUTL"/>
    <property type="match status" value="1"/>
</dbReference>
<dbReference type="HAMAP" id="MF_00149">
    <property type="entry name" value="DNA_mis_repair"/>
    <property type="match status" value="1"/>
</dbReference>
<evidence type="ECO:0000256" key="2">
    <source>
        <dbReference type="ARBA" id="ARBA00022763"/>
    </source>
</evidence>
<dbReference type="Gene3D" id="3.30.565.10">
    <property type="entry name" value="Histidine kinase-like ATPase, C-terminal domain"/>
    <property type="match status" value="1"/>
</dbReference>
<keyword evidence="8" id="KW-1185">Reference proteome</keyword>
<evidence type="ECO:0000256" key="1">
    <source>
        <dbReference type="ARBA" id="ARBA00006082"/>
    </source>
</evidence>
<dbReference type="InterPro" id="IPR002099">
    <property type="entry name" value="MutL/Mlh/PMS"/>
</dbReference>
<dbReference type="GO" id="GO:0140664">
    <property type="term" value="F:ATP-dependent DNA damage sensor activity"/>
    <property type="evidence" value="ECO:0007669"/>
    <property type="project" value="InterPro"/>
</dbReference>
<dbReference type="SMART" id="SM00853">
    <property type="entry name" value="MutL_C"/>
    <property type="match status" value="1"/>
</dbReference>
<dbReference type="Gene3D" id="3.30.1370.100">
    <property type="entry name" value="MutL, C-terminal domain, regulatory subdomain"/>
    <property type="match status" value="1"/>
</dbReference>
<reference evidence="7 8" key="1">
    <citation type="submission" date="2016-10" db="EMBL/GenBank/DDBJ databases">
        <authorList>
            <person name="de Groot N.N."/>
        </authorList>
    </citation>
    <scope>NUCLEOTIDE SEQUENCE [LARGE SCALE GENOMIC DNA]</scope>
    <source>
        <strain evidence="7 8">DSM 3217</strain>
    </source>
</reference>
<dbReference type="CDD" id="cd16926">
    <property type="entry name" value="HATPase_MutL-MLH-PMS-like"/>
    <property type="match status" value="1"/>
</dbReference>
<evidence type="ECO:0000259" key="5">
    <source>
        <dbReference type="SMART" id="SM00853"/>
    </source>
</evidence>
<dbReference type="GO" id="GO:0005524">
    <property type="term" value="F:ATP binding"/>
    <property type="evidence" value="ECO:0007669"/>
    <property type="project" value="InterPro"/>
</dbReference>
<evidence type="ECO:0000313" key="7">
    <source>
        <dbReference type="EMBL" id="SDB09187.1"/>
    </source>
</evidence>
<dbReference type="Gene3D" id="3.30.230.10">
    <property type="match status" value="1"/>
</dbReference>
<comment type="function">
    <text evidence="4">This protein is involved in the repair of mismatches in DNA. It is required for dam-dependent methyl-directed DNA mismatch repair. May act as a 'molecular matchmaker', a protein that promotes the formation of a stable complex between two or more DNA-binding proteins in an ATP-dependent manner without itself being part of a final effector complex.</text>
</comment>
<dbReference type="SUPFAM" id="SSF118116">
    <property type="entry name" value="DNA mismatch repair protein MutL"/>
    <property type="match status" value="1"/>
</dbReference>
<dbReference type="RefSeq" id="WP_090172195.1">
    <property type="nucleotide sequence ID" value="NZ_FMXR01000006.1"/>
</dbReference>
<dbReference type="InterPro" id="IPR013507">
    <property type="entry name" value="DNA_mismatch_S5_2-like"/>
</dbReference>
<dbReference type="Pfam" id="PF13589">
    <property type="entry name" value="HATPase_c_3"/>
    <property type="match status" value="1"/>
</dbReference>
<dbReference type="InterPro" id="IPR036890">
    <property type="entry name" value="HATPase_C_sf"/>
</dbReference>
<dbReference type="SMART" id="SM01340">
    <property type="entry name" value="DNA_mis_repair"/>
    <property type="match status" value="1"/>
</dbReference>
<dbReference type="STRING" id="1732.SAMN02910417_00669"/>
<dbReference type="InterPro" id="IPR037198">
    <property type="entry name" value="MutL_C_sf"/>
</dbReference>
<dbReference type="GO" id="GO:0032300">
    <property type="term" value="C:mismatch repair complex"/>
    <property type="evidence" value="ECO:0007669"/>
    <property type="project" value="InterPro"/>
</dbReference>
<accession>A0A1G6ALC6</accession>
<keyword evidence="3 4" id="KW-0234">DNA repair</keyword>
<dbReference type="InterPro" id="IPR038973">
    <property type="entry name" value="MutL/Mlh/Pms-like"/>
</dbReference>
<dbReference type="Gene3D" id="3.30.1540.20">
    <property type="entry name" value="MutL, C-terminal domain, dimerisation subdomain"/>
    <property type="match status" value="1"/>
</dbReference>
<dbReference type="InterPro" id="IPR042121">
    <property type="entry name" value="MutL_C_regsub"/>
</dbReference>
<dbReference type="Pfam" id="PF01119">
    <property type="entry name" value="DNA_mis_repair"/>
    <property type="match status" value="1"/>
</dbReference>
<evidence type="ECO:0000259" key="6">
    <source>
        <dbReference type="SMART" id="SM01340"/>
    </source>
</evidence>
<dbReference type="AlphaFoldDB" id="A0A1G6ALC6"/>
<dbReference type="InterPro" id="IPR014762">
    <property type="entry name" value="DNA_mismatch_repair_CS"/>
</dbReference>
<keyword evidence="2 4" id="KW-0227">DNA damage</keyword>
<dbReference type="InterPro" id="IPR014790">
    <property type="entry name" value="MutL_C"/>
</dbReference>
<name>A0A1G6ALC6_EUBOX</name>
<gene>
    <name evidence="4" type="primary">mutL</name>
    <name evidence="7" type="ORF">SAMN02910417_00669</name>
</gene>
<dbReference type="GO" id="GO:0006298">
    <property type="term" value="P:mismatch repair"/>
    <property type="evidence" value="ECO:0007669"/>
    <property type="project" value="UniProtKB-UniRule"/>
</dbReference>